<keyword evidence="4 6" id="KW-0862">Zinc</keyword>
<dbReference type="GO" id="GO:0008191">
    <property type="term" value="F:metalloendopeptidase inhibitor activity"/>
    <property type="evidence" value="ECO:0007669"/>
    <property type="project" value="InterPro"/>
</dbReference>
<dbReference type="GO" id="GO:0005615">
    <property type="term" value="C:extracellular space"/>
    <property type="evidence" value="ECO:0007669"/>
    <property type="project" value="TreeGrafter"/>
</dbReference>
<feature type="binding site" evidence="6">
    <location>
        <position position="25"/>
    </location>
    <ligand>
        <name>Zn(2+)</name>
        <dbReference type="ChEBI" id="CHEBI:29105"/>
        <note>ligand shared with metalloproteinase partner</note>
    </ligand>
</feature>
<feature type="chain" id="PRO_5035896203" description="NTR domain-containing protein" evidence="8">
    <location>
        <begin position="22"/>
        <end position="250"/>
    </location>
</feature>
<evidence type="ECO:0000256" key="3">
    <source>
        <dbReference type="ARBA" id="ARBA00022723"/>
    </source>
</evidence>
<dbReference type="InterPro" id="IPR001134">
    <property type="entry name" value="Netrin_domain"/>
</dbReference>
<feature type="disulfide bond" evidence="7">
    <location>
        <begin position="27"/>
        <end position="148"/>
    </location>
</feature>
<accession>A0A8S3UQT5</accession>
<keyword evidence="2" id="KW-0964">Secreted</keyword>
<feature type="disulfide bond" evidence="7">
    <location>
        <begin position="25"/>
        <end position="101"/>
    </location>
</feature>
<keyword evidence="11" id="KW-1185">Reference proteome</keyword>
<evidence type="ECO:0000256" key="2">
    <source>
        <dbReference type="ARBA" id="ARBA00022525"/>
    </source>
</evidence>
<evidence type="ECO:0000256" key="1">
    <source>
        <dbReference type="ARBA" id="ARBA00004613"/>
    </source>
</evidence>
<evidence type="ECO:0000256" key="5">
    <source>
        <dbReference type="ARBA" id="ARBA00023157"/>
    </source>
</evidence>
<evidence type="ECO:0000313" key="10">
    <source>
        <dbReference type="EMBL" id="CAG2246024.1"/>
    </source>
</evidence>
<dbReference type="Pfam" id="PF00965">
    <property type="entry name" value="TIMP"/>
    <property type="match status" value="1"/>
</dbReference>
<dbReference type="OrthoDB" id="6041041at2759"/>
<dbReference type="GO" id="GO:0051045">
    <property type="term" value="P:negative regulation of membrane protein ectodomain proteolysis"/>
    <property type="evidence" value="ECO:0007669"/>
    <property type="project" value="TreeGrafter"/>
</dbReference>
<dbReference type="Gene3D" id="2.40.50.120">
    <property type="match status" value="1"/>
</dbReference>
<dbReference type="PANTHER" id="PTHR11844">
    <property type="entry name" value="METALLOPROTEASE INHIBITOR"/>
    <property type="match status" value="1"/>
</dbReference>
<evidence type="ECO:0000256" key="4">
    <source>
        <dbReference type="ARBA" id="ARBA00022833"/>
    </source>
</evidence>
<organism evidence="10 11">
    <name type="scientific">Mytilus edulis</name>
    <name type="common">Blue mussel</name>
    <dbReference type="NCBI Taxonomy" id="6550"/>
    <lineage>
        <taxon>Eukaryota</taxon>
        <taxon>Metazoa</taxon>
        <taxon>Spiralia</taxon>
        <taxon>Lophotrochozoa</taxon>
        <taxon>Mollusca</taxon>
        <taxon>Bivalvia</taxon>
        <taxon>Autobranchia</taxon>
        <taxon>Pteriomorphia</taxon>
        <taxon>Mytilida</taxon>
        <taxon>Mytiloidea</taxon>
        <taxon>Mytilidae</taxon>
        <taxon>Mytilinae</taxon>
        <taxon>Mytilus</taxon>
    </lineage>
</organism>
<sequence length="250" mass="28258">MNRFMLLVNTVLLVITWTANSAHGCSCLPKHPQSQFCSADFVFYGKVLREQVKEAPDDPYENEIVRKYTMQILHTMKGISARVDREIVVQSTGNDGNDGMCGMSLRVGQQYVIMGKYKGLQGMMVCVVGQQYVIMGHRSGRKKTFGFCDFVKTTSSLSFEETFYLFTTGPYSYSKNCKNGCDDINDSSKGCHFSNSYKHYESTDCLSRSALCRKEKGVCKWYNGENCPSVTTRPTSRTTPMYRPLPIKQS</sequence>
<dbReference type="PROSITE" id="PS50189">
    <property type="entry name" value="NTR"/>
    <property type="match status" value="1"/>
</dbReference>
<keyword evidence="3 6" id="KW-0479">Metal-binding</keyword>
<dbReference type="GO" id="GO:0002020">
    <property type="term" value="F:protease binding"/>
    <property type="evidence" value="ECO:0007669"/>
    <property type="project" value="TreeGrafter"/>
</dbReference>
<keyword evidence="5 7" id="KW-1015">Disulfide bond</keyword>
<dbReference type="GO" id="GO:0031012">
    <property type="term" value="C:extracellular matrix"/>
    <property type="evidence" value="ECO:0007669"/>
    <property type="project" value="TreeGrafter"/>
</dbReference>
<comment type="subcellular location">
    <subcellularLocation>
        <location evidence="1">Secreted</location>
    </subcellularLocation>
</comment>
<evidence type="ECO:0000313" key="11">
    <source>
        <dbReference type="Proteomes" id="UP000683360"/>
    </source>
</evidence>
<dbReference type="GO" id="GO:0046872">
    <property type="term" value="F:metal ion binding"/>
    <property type="evidence" value="ECO:0007669"/>
    <property type="project" value="UniProtKB-KW"/>
</dbReference>
<feature type="disulfide bond" evidence="7">
    <location>
        <begin position="177"/>
        <end position="219"/>
    </location>
</feature>
<protein>
    <recommendedName>
        <fullName evidence="9">NTR domain-containing protein</fullName>
    </recommendedName>
</protein>
<evidence type="ECO:0000259" key="9">
    <source>
        <dbReference type="PROSITE" id="PS50189"/>
    </source>
</evidence>
<reference evidence="10" key="1">
    <citation type="submission" date="2021-03" db="EMBL/GenBank/DDBJ databases">
        <authorList>
            <person name="Bekaert M."/>
        </authorList>
    </citation>
    <scope>NUCLEOTIDE SEQUENCE</scope>
</reference>
<dbReference type="Proteomes" id="UP000683360">
    <property type="component" value="Unassembled WGS sequence"/>
</dbReference>
<proteinExistence type="predicted"/>
<gene>
    <name evidence="10" type="ORF">MEDL_58015</name>
</gene>
<dbReference type="SMART" id="SM00206">
    <property type="entry name" value="NTR"/>
    <property type="match status" value="1"/>
</dbReference>
<keyword evidence="8" id="KW-0732">Signal</keyword>
<feature type="domain" description="NTR" evidence="9">
    <location>
        <begin position="25"/>
        <end position="177"/>
    </location>
</feature>
<comment type="caution">
    <text evidence="10">The sequence shown here is derived from an EMBL/GenBank/DDBJ whole genome shotgun (WGS) entry which is preliminary data.</text>
</comment>
<dbReference type="AlphaFoldDB" id="A0A8S3UQT5"/>
<dbReference type="PANTHER" id="PTHR11844:SF33">
    <property type="entry name" value="TISSUE INHIBITOR OF METALLOPROTEINASE"/>
    <property type="match status" value="1"/>
</dbReference>
<dbReference type="InterPro" id="IPR030490">
    <property type="entry name" value="TIMP_CS"/>
</dbReference>
<dbReference type="InterPro" id="IPR008993">
    <property type="entry name" value="TIMP-like_OB-fold"/>
</dbReference>
<evidence type="ECO:0000256" key="6">
    <source>
        <dbReference type="PIRSR" id="PIRSR601820-1"/>
    </source>
</evidence>
<dbReference type="EMBL" id="CAJPWZ010002820">
    <property type="protein sequence ID" value="CAG2246024.1"/>
    <property type="molecule type" value="Genomic_DNA"/>
</dbReference>
<dbReference type="InterPro" id="IPR001820">
    <property type="entry name" value="TIMP"/>
</dbReference>
<feature type="disulfide bond" evidence="7">
    <location>
        <begin position="191"/>
        <end position="212"/>
    </location>
</feature>
<evidence type="ECO:0000256" key="7">
    <source>
        <dbReference type="PIRSR" id="PIRSR601820-3"/>
    </source>
</evidence>
<dbReference type="SUPFAM" id="SSF50242">
    <property type="entry name" value="TIMP-like"/>
    <property type="match status" value="2"/>
</dbReference>
<evidence type="ECO:0000256" key="8">
    <source>
        <dbReference type="SAM" id="SignalP"/>
    </source>
</evidence>
<dbReference type="PROSITE" id="PS00288">
    <property type="entry name" value="TIMP"/>
    <property type="match status" value="1"/>
</dbReference>
<feature type="signal peptide" evidence="8">
    <location>
        <begin position="1"/>
        <end position="21"/>
    </location>
</feature>
<name>A0A8S3UQT5_MYTED</name>